<organism evidence="1 2">
    <name type="scientific">Wuchereria bancrofti</name>
    <dbReference type="NCBI Taxonomy" id="6293"/>
    <lineage>
        <taxon>Eukaryota</taxon>
        <taxon>Metazoa</taxon>
        <taxon>Ecdysozoa</taxon>
        <taxon>Nematoda</taxon>
        <taxon>Chromadorea</taxon>
        <taxon>Rhabditida</taxon>
        <taxon>Spirurina</taxon>
        <taxon>Spiruromorpha</taxon>
        <taxon>Filarioidea</taxon>
        <taxon>Onchocercidae</taxon>
        <taxon>Wuchereria</taxon>
    </lineage>
</organism>
<evidence type="ECO:0000313" key="2">
    <source>
        <dbReference type="WBParaSite" id="mrna-Wban_04960"/>
    </source>
</evidence>
<dbReference type="WBParaSite" id="mrna-Wban_04960">
    <property type="protein sequence ID" value="mrna-Wban_04960"/>
    <property type="gene ID" value="Wban_04960"/>
</dbReference>
<proteinExistence type="predicted"/>
<sequence>MIHVFSVQYTESCKYCSRIIEILTRHGGHGGGCGHGDGTGHVCSGQLTGFGHTTGLEHETPDVWQGEQRHGDASTAYTKMFNHLTLLSTVQFALVGLLRANCNCPSCPPPKSCSAENFCPPPVICQPKICPPVPVCPILLPQSCPVCINPTIKTVPIPVVKPIFKVINKPIILNECCKTCGGRQCIKRIKRNISNDTIIAVNSVCNNKMLGEIISKMMTPNLIESQKLIVNKVTKLLGEYNIFCSTGDLTYSAYTVDFCQE</sequence>
<reference evidence="1" key="2">
    <citation type="journal article" date="2016" name="Mol. Ecol.">
        <title>Population genomics of the filarial nematode parasite Wuchereria bancrofti from mosquitoes.</title>
        <authorList>
            <person name="Small S.T."/>
            <person name="Reimer L.J."/>
            <person name="Tisch D.J."/>
            <person name="King C.L."/>
            <person name="Christensen B.M."/>
            <person name="Siba P.M."/>
            <person name="Kazura J.W."/>
            <person name="Serre D."/>
            <person name="Zimmerman P.A."/>
        </authorList>
    </citation>
    <scope>NUCLEOTIDE SEQUENCE</scope>
    <source>
        <strain evidence="1">pt0022</strain>
    </source>
</reference>
<protein>
    <submittedName>
        <fullName evidence="2">Uncharacterized protein</fullName>
    </submittedName>
</protein>
<reference evidence="1" key="1">
    <citation type="submission" date="2015-03" db="EMBL/GenBank/DDBJ databases">
        <title>Wuchereria bancrofti Genome Sequencing Papua New Guinea Strain.</title>
        <authorList>
            <person name="Small S.T."/>
            <person name="Serre D."/>
            <person name="Zimmerman P.A."/>
        </authorList>
    </citation>
    <scope>NUCLEOTIDE SEQUENCE [LARGE SCALE GENOMIC DNA]</scope>
    <source>
        <strain evidence="1">pt0022</strain>
    </source>
</reference>
<reference evidence="2" key="3">
    <citation type="submission" date="2024-02" db="UniProtKB">
        <authorList>
            <consortium name="WormBaseParasite"/>
        </authorList>
    </citation>
    <scope>IDENTIFICATION</scope>
    <source>
        <strain evidence="2">pt0022</strain>
    </source>
</reference>
<dbReference type="AlphaFoldDB" id="A0AAF5PT41"/>
<name>A0AAF5PT41_WUCBA</name>
<evidence type="ECO:0000313" key="1">
    <source>
        <dbReference type="Proteomes" id="UP000093561"/>
    </source>
</evidence>
<accession>A0AAF5PT41</accession>
<dbReference type="Proteomes" id="UP000093561">
    <property type="component" value="Unassembled WGS sequence"/>
</dbReference>